<evidence type="ECO:0000256" key="9">
    <source>
        <dbReference type="SAM" id="MobiDB-lite"/>
    </source>
</evidence>
<organism evidence="11 12">
    <name type="scientific">Paenibacillus barengoltzii J12</name>
    <dbReference type="NCBI Taxonomy" id="935846"/>
    <lineage>
        <taxon>Bacteria</taxon>
        <taxon>Bacillati</taxon>
        <taxon>Bacillota</taxon>
        <taxon>Bacilli</taxon>
        <taxon>Bacillales</taxon>
        <taxon>Paenibacillaceae</taxon>
        <taxon>Paenibacillus</taxon>
    </lineage>
</organism>
<dbReference type="Proteomes" id="UP000192939">
    <property type="component" value="Unassembled WGS sequence"/>
</dbReference>
<dbReference type="SUPFAM" id="SSF51445">
    <property type="entry name" value="(Trans)glycosidases"/>
    <property type="match status" value="1"/>
</dbReference>
<evidence type="ECO:0000256" key="6">
    <source>
        <dbReference type="ARBA" id="ARBA00023326"/>
    </source>
</evidence>
<dbReference type="SMART" id="SM00495">
    <property type="entry name" value="ChtBD3"/>
    <property type="match status" value="2"/>
</dbReference>
<protein>
    <recommendedName>
        <fullName evidence="2">chitinase</fullName>
        <ecNumber evidence="2">3.2.1.14</ecNumber>
    </recommendedName>
</protein>
<dbReference type="Gene3D" id="3.20.20.80">
    <property type="entry name" value="Glycosidases"/>
    <property type="match status" value="1"/>
</dbReference>
<keyword evidence="5 7" id="KW-0326">Glycosidase</keyword>
<evidence type="ECO:0000259" key="10">
    <source>
        <dbReference type="PROSITE" id="PS51910"/>
    </source>
</evidence>
<dbReference type="Pfam" id="PF00704">
    <property type="entry name" value="Glyco_hydro_18"/>
    <property type="match status" value="1"/>
</dbReference>
<keyword evidence="12" id="KW-1185">Reference proteome</keyword>
<dbReference type="Gene3D" id="3.40.5.30">
    <property type="entry name" value="(Trans)glycosidases - domain 2"/>
    <property type="match status" value="1"/>
</dbReference>
<feature type="domain" description="GH18" evidence="10">
    <location>
        <begin position="176"/>
        <end position="471"/>
    </location>
</feature>
<evidence type="ECO:0000256" key="5">
    <source>
        <dbReference type="ARBA" id="ARBA00023295"/>
    </source>
</evidence>
<dbReference type="PROSITE" id="PS01095">
    <property type="entry name" value="GH18_1"/>
    <property type="match status" value="1"/>
</dbReference>
<dbReference type="PANTHER" id="PTHR11177:SF317">
    <property type="entry name" value="CHITINASE 12-RELATED"/>
    <property type="match status" value="1"/>
</dbReference>
<comment type="caution">
    <text evidence="11">The sequence shown here is derived from an EMBL/GenBank/DDBJ whole genome shotgun (WGS) entry which is preliminary data.</text>
</comment>
<proteinExistence type="inferred from homology"/>
<comment type="catalytic activity">
    <reaction evidence="1">
        <text>Random endo-hydrolysis of N-acetyl-beta-D-glucosaminide (1-&gt;4)-beta-linkages in chitin and chitodextrins.</text>
        <dbReference type="EC" id="3.2.1.14"/>
    </reaction>
</comment>
<keyword evidence="3 7" id="KW-0378">Hydrolase</keyword>
<evidence type="ECO:0000256" key="4">
    <source>
        <dbReference type="ARBA" id="ARBA00023277"/>
    </source>
</evidence>
<dbReference type="Gene3D" id="2.10.10.20">
    <property type="entry name" value="Carbohydrate-binding module superfamily 5/12"/>
    <property type="match status" value="2"/>
</dbReference>
<dbReference type="InterPro" id="IPR017853">
    <property type="entry name" value="GH"/>
</dbReference>
<dbReference type="InterPro" id="IPR003610">
    <property type="entry name" value="CBM5/12"/>
</dbReference>
<evidence type="ECO:0000313" key="12">
    <source>
        <dbReference type="Proteomes" id="UP000192939"/>
    </source>
</evidence>
<evidence type="ECO:0000256" key="1">
    <source>
        <dbReference type="ARBA" id="ARBA00000822"/>
    </source>
</evidence>
<dbReference type="SUPFAM" id="SSF51055">
    <property type="entry name" value="Carbohydrate binding domain"/>
    <property type="match status" value="2"/>
</dbReference>
<dbReference type="InterPro" id="IPR011583">
    <property type="entry name" value="Chitinase_II/V-like_cat"/>
</dbReference>
<gene>
    <name evidence="11" type="ORF">SAMN02744124_03178</name>
</gene>
<keyword evidence="6" id="KW-0624">Polysaccharide degradation</keyword>
<evidence type="ECO:0000313" key="11">
    <source>
        <dbReference type="EMBL" id="SMF45746.1"/>
    </source>
</evidence>
<dbReference type="EMBL" id="FXAE01000037">
    <property type="protein sequence ID" value="SMF45746.1"/>
    <property type="molecule type" value="Genomic_DNA"/>
</dbReference>
<dbReference type="PANTHER" id="PTHR11177">
    <property type="entry name" value="CHITINASE"/>
    <property type="match status" value="1"/>
</dbReference>
<dbReference type="Pfam" id="PF02839">
    <property type="entry name" value="CBM_5_12"/>
    <property type="match status" value="2"/>
</dbReference>
<dbReference type="InterPro" id="IPR001223">
    <property type="entry name" value="Glyco_hydro18_cat"/>
</dbReference>
<dbReference type="EC" id="3.2.1.14" evidence="2"/>
<dbReference type="PROSITE" id="PS51910">
    <property type="entry name" value="GH18_2"/>
    <property type="match status" value="1"/>
</dbReference>
<reference evidence="11 12" key="1">
    <citation type="submission" date="2017-04" db="EMBL/GenBank/DDBJ databases">
        <authorList>
            <person name="Varghese N."/>
            <person name="Submissions S."/>
        </authorList>
    </citation>
    <scope>NUCLEOTIDE SEQUENCE [LARGE SCALE GENOMIC DNA]</scope>
    <source>
        <strain evidence="11 12">J12</strain>
    </source>
</reference>
<accession>A0ABY1M0D3</accession>
<dbReference type="InterPro" id="IPR001579">
    <property type="entry name" value="Glyco_hydro_18_chit_AS"/>
</dbReference>
<dbReference type="CDD" id="cd12215">
    <property type="entry name" value="ChiC_BD"/>
    <property type="match status" value="2"/>
</dbReference>
<keyword evidence="4" id="KW-0119">Carbohydrate metabolism</keyword>
<feature type="compositionally biased region" description="Pro residues" evidence="9">
    <location>
        <begin position="150"/>
        <end position="171"/>
    </location>
</feature>
<sequence length="477" mass="52461">MQMTRKRFAFLAVLALFITLFIPLAADVKASNLAAGSTSVETDAGSLQLAGTYPAWDSSKVYLAGDMVTYNGQTYRAKWWTQGETPGTSDVWEFVSSSDGSYPEWNSGKAYVGGDIVTYNNQLYKAKWWTQGEVPGTSEVWELLGSAPDPTDPTDPSDPTPSPDPTDPTDPIPSGFKVVGYYPSWEPGKINNIQYHNLTHINYAFAIPTSDGSLLPLSNPDAASQIVRTAHANNVKALLAVGGWSYNDIPLESTFMAATNTPEKIKKFGNAIIAMAKQYGFDGVDIDWEHPRNDGPSKQQYEDLMVYLSAELKKQNMLLTAAVLSGVTPEGVIYWDSAAQTDKVIDAVDWFNVMAYDGGDGERHSSYEFAVMSAKYWKETRKMPAHKVVLGVPFYGRPSWASYAAILQANPDAYNTDISMINGMQAHYNGIPTIQRKTQYALENLGGIMIWEISQDTTDISKSLLQAIGNTVRAYHP</sequence>
<evidence type="ECO:0000256" key="3">
    <source>
        <dbReference type="ARBA" id="ARBA00022801"/>
    </source>
</evidence>
<dbReference type="InterPro" id="IPR050314">
    <property type="entry name" value="Glycosyl_Hydrlase_18"/>
</dbReference>
<dbReference type="InterPro" id="IPR036573">
    <property type="entry name" value="CBM_sf_5/12"/>
</dbReference>
<evidence type="ECO:0000256" key="2">
    <source>
        <dbReference type="ARBA" id="ARBA00012729"/>
    </source>
</evidence>
<feature type="region of interest" description="Disordered" evidence="9">
    <location>
        <begin position="142"/>
        <end position="173"/>
    </location>
</feature>
<name>A0ABY1M0D3_9BACL</name>
<comment type="similarity">
    <text evidence="8">Belongs to the glycosyl hydrolase 18 family.</text>
</comment>
<evidence type="ECO:0000256" key="8">
    <source>
        <dbReference type="RuleBase" id="RU004453"/>
    </source>
</evidence>
<dbReference type="SMART" id="SM00636">
    <property type="entry name" value="Glyco_18"/>
    <property type="match status" value="1"/>
</dbReference>
<evidence type="ECO:0000256" key="7">
    <source>
        <dbReference type="RuleBase" id="RU000489"/>
    </source>
</evidence>